<dbReference type="Pfam" id="PF13360">
    <property type="entry name" value="PQQ_2"/>
    <property type="match status" value="2"/>
</dbReference>
<dbReference type="PANTHER" id="PTHR34512">
    <property type="entry name" value="CELL SURFACE PROTEIN"/>
    <property type="match status" value="1"/>
</dbReference>
<keyword evidence="4" id="KW-1185">Reference proteome</keyword>
<feature type="signal peptide" evidence="1">
    <location>
        <begin position="1"/>
        <end position="19"/>
    </location>
</feature>
<dbReference type="InterPro" id="IPR015943">
    <property type="entry name" value="WD40/YVTN_repeat-like_dom_sf"/>
</dbReference>
<dbReference type="AlphaFoldDB" id="A0A9X2FD88"/>
<dbReference type="EMBL" id="JAMXLR010000073">
    <property type="protein sequence ID" value="MCO6046464.1"/>
    <property type="molecule type" value="Genomic_DNA"/>
</dbReference>
<evidence type="ECO:0000256" key="1">
    <source>
        <dbReference type="SAM" id="SignalP"/>
    </source>
</evidence>
<feature type="domain" description="Pyrrolo-quinoline quinone repeat" evidence="2">
    <location>
        <begin position="83"/>
        <end position="283"/>
    </location>
</feature>
<dbReference type="PANTHER" id="PTHR34512:SF30">
    <property type="entry name" value="OUTER MEMBRANE PROTEIN ASSEMBLY FACTOR BAMB"/>
    <property type="match status" value="1"/>
</dbReference>
<evidence type="ECO:0000259" key="2">
    <source>
        <dbReference type="Pfam" id="PF13360"/>
    </source>
</evidence>
<evidence type="ECO:0000313" key="4">
    <source>
        <dbReference type="Proteomes" id="UP001155241"/>
    </source>
</evidence>
<dbReference type="InterPro" id="IPR018391">
    <property type="entry name" value="PQQ_b-propeller_rpt"/>
</dbReference>
<accession>A0A9X2FD88</accession>
<dbReference type="RefSeq" id="WP_252854578.1">
    <property type="nucleotide sequence ID" value="NZ_JAMXLR010000073.1"/>
</dbReference>
<dbReference type="InterPro" id="IPR002372">
    <property type="entry name" value="PQQ_rpt_dom"/>
</dbReference>
<protein>
    <submittedName>
        <fullName evidence="3">PQQ-like beta-propeller repeat protein</fullName>
    </submittedName>
</protein>
<gene>
    <name evidence="3" type="ORF">NG895_21405</name>
</gene>
<proteinExistence type="predicted"/>
<reference evidence="3" key="1">
    <citation type="submission" date="2022-06" db="EMBL/GenBank/DDBJ databases">
        <title>Aeoliella straminimaris, a novel planctomycete from sediments.</title>
        <authorList>
            <person name="Vitorino I.R."/>
            <person name="Lage O.M."/>
        </authorList>
    </citation>
    <scope>NUCLEOTIDE SEQUENCE</scope>
    <source>
        <strain evidence="3">ICT_H6.2</strain>
    </source>
</reference>
<dbReference type="SUPFAM" id="SSF50998">
    <property type="entry name" value="Quinoprotein alcohol dehydrogenase-like"/>
    <property type="match status" value="1"/>
</dbReference>
<feature type="domain" description="Pyrrolo-quinoline quinone repeat" evidence="2">
    <location>
        <begin position="306"/>
        <end position="392"/>
    </location>
</feature>
<dbReference type="Gene3D" id="2.130.10.10">
    <property type="entry name" value="YVTN repeat-like/Quinoprotein amine dehydrogenase"/>
    <property type="match status" value="2"/>
</dbReference>
<evidence type="ECO:0000313" key="3">
    <source>
        <dbReference type="EMBL" id="MCO6046464.1"/>
    </source>
</evidence>
<dbReference type="Proteomes" id="UP001155241">
    <property type="component" value="Unassembled WGS sequence"/>
</dbReference>
<organism evidence="3 4">
    <name type="scientific">Aeoliella straminimaris</name>
    <dbReference type="NCBI Taxonomy" id="2954799"/>
    <lineage>
        <taxon>Bacteria</taxon>
        <taxon>Pseudomonadati</taxon>
        <taxon>Planctomycetota</taxon>
        <taxon>Planctomycetia</taxon>
        <taxon>Pirellulales</taxon>
        <taxon>Lacipirellulaceae</taxon>
        <taxon>Aeoliella</taxon>
    </lineage>
</organism>
<keyword evidence="1" id="KW-0732">Signal</keyword>
<dbReference type="SMART" id="SM00564">
    <property type="entry name" value="PQQ"/>
    <property type="match status" value="5"/>
</dbReference>
<sequence length="405" mass="43260">MHHALALFLAIVCVTPAMADEWTRFRGPNGAGIAPPLDVPDSWTEDDFAWRANLPGVGHGSPVVWRDHVYLTSGDTQLGELYLHALDVATGQRVWSKTHDVASYDMHTLNTIASTTPAVDERHVYVTFYQPGNVTLVAYTHQGDKAWRADLGEFTSHHGFAASPIVVDGLVCLQGDNPKSGYVVALDAETGDERWRATRDASGSEAYSTPTTLPLADDRKAVVFSSTSGGVTAVDAANGETLWQQADTLPARTVSSPIVAGDLVLAACGSGGNGKQMVALRATDDGQVQPAYTLTKNVPYVPTGIVAGDLLFLVHDRGTISCVELATGKPLWTKRLGARYYCSPILLGDRLLCVSMDGEAIMLSAGREFEVLGRTDLGEGTQATPAVADGRLFIRTASQLFCLAE</sequence>
<comment type="caution">
    <text evidence="3">The sequence shown here is derived from an EMBL/GenBank/DDBJ whole genome shotgun (WGS) entry which is preliminary data.</text>
</comment>
<name>A0A9X2FD88_9BACT</name>
<feature type="chain" id="PRO_5040772947" evidence="1">
    <location>
        <begin position="20"/>
        <end position="405"/>
    </location>
</feature>
<dbReference type="InterPro" id="IPR011047">
    <property type="entry name" value="Quinoprotein_ADH-like_sf"/>
</dbReference>